<gene>
    <name evidence="2" type="ORF">LCGC14_2741300</name>
</gene>
<sequence>MIDQEVTTRCEAKVRTGKWGIYSHRCNNGAKVERDGTQYCKTHDPESIEQRRTAKQDATMSSIRSRRARRDVRRAEYVVRAATSMSLKDADALVGEIIAFGSAISTGR</sequence>
<comment type="caution">
    <text evidence="2">The sequence shown here is derived from an EMBL/GenBank/DDBJ whole genome shotgun (WGS) entry which is preliminary data.</text>
</comment>
<accession>A0A0F8Z4B6</accession>
<feature type="region of interest" description="Disordered" evidence="1">
    <location>
        <begin position="44"/>
        <end position="67"/>
    </location>
</feature>
<proteinExistence type="predicted"/>
<feature type="compositionally biased region" description="Basic and acidic residues" evidence="1">
    <location>
        <begin position="44"/>
        <end position="55"/>
    </location>
</feature>
<evidence type="ECO:0000313" key="2">
    <source>
        <dbReference type="EMBL" id="KKK88622.1"/>
    </source>
</evidence>
<reference evidence="2" key="1">
    <citation type="journal article" date="2015" name="Nature">
        <title>Complex archaea that bridge the gap between prokaryotes and eukaryotes.</title>
        <authorList>
            <person name="Spang A."/>
            <person name="Saw J.H."/>
            <person name="Jorgensen S.L."/>
            <person name="Zaremba-Niedzwiedzka K."/>
            <person name="Martijn J."/>
            <person name="Lind A.E."/>
            <person name="van Eijk R."/>
            <person name="Schleper C."/>
            <person name="Guy L."/>
            <person name="Ettema T.J."/>
        </authorList>
    </citation>
    <scope>NUCLEOTIDE SEQUENCE</scope>
</reference>
<organism evidence="2">
    <name type="scientific">marine sediment metagenome</name>
    <dbReference type="NCBI Taxonomy" id="412755"/>
    <lineage>
        <taxon>unclassified sequences</taxon>
        <taxon>metagenomes</taxon>
        <taxon>ecological metagenomes</taxon>
    </lineage>
</organism>
<protein>
    <submittedName>
        <fullName evidence="2">Uncharacterized protein</fullName>
    </submittedName>
</protein>
<dbReference type="AlphaFoldDB" id="A0A0F8Z4B6"/>
<dbReference type="EMBL" id="LAZR01049871">
    <property type="protein sequence ID" value="KKK88622.1"/>
    <property type="molecule type" value="Genomic_DNA"/>
</dbReference>
<name>A0A0F8Z4B6_9ZZZZ</name>
<evidence type="ECO:0000256" key="1">
    <source>
        <dbReference type="SAM" id="MobiDB-lite"/>
    </source>
</evidence>